<organism evidence="2 3">
    <name type="scientific">Eoetvoesiella caeni</name>
    <dbReference type="NCBI Taxonomy" id="645616"/>
    <lineage>
        <taxon>Bacteria</taxon>
        <taxon>Pseudomonadati</taxon>
        <taxon>Pseudomonadota</taxon>
        <taxon>Betaproteobacteria</taxon>
        <taxon>Burkholderiales</taxon>
        <taxon>Alcaligenaceae</taxon>
        <taxon>Eoetvoesiella</taxon>
    </lineage>
</organism>
<keyword evidence="3" id="KW-1185">Reference proteome</keyword>
<dbReference type="PANTHER" id="PTHR36156">
    <property type="entry name" value="SLR2101 PROTEIN"/>
    <property type="match status" value="1"/>
</dbReference>
<dbReference type="OrthoDB" id="713485at2"/>
<accession>A0A366HJE4</accession>
<dbReference type="InterPro" id="IPR047142">
    <property type="entry name" value="OryJ/VirC-like"/>
</dbReference>
<dbReference type="InterPro" id="IPR014710">
    <property type="entry name" value="RmlC-like_jellyroll"/>
</dbReference>
<dbReference type="CDD" id="cd02231">
    <property type="entry name" value="cupin_BLL6423-like"/>
    <property type="match status" value="1"/>
</dbReference>
<feature type="domain" description="Cupin type-2" evidence="1">
    <location>
        <begin position="122"/>
        <end position="177"/>
    </location>
</feature>
<dbReference type="InterPro" id="IPR011051">
    <property type="entry name" value="RmlC_Cupin_sf"/>
</dbReference>
<dbReference type="Pfam" id="PF07883">
    <property type="entry name" value="Cupin_2"/>
    <property type="match status" value="1"/>
</dbReference>
<evidence type="ECO:0000313" key="3">
    <source>
        <dbReference type="Proteomes" id="UP000253628"/>
    </source>
</evidence>
<dbReference type="Gene3D" id="2.60.120.10">
    <property type="entry name" value="Jelly Rolls"/>
    <property type="match status" value="1"/>
</dbReference>
<dbReference type="PANTHER" id="PTHR36156:SF2">
    <property type="entry name" value="CUPIN TYPE-2 DOMAIN-CONTAINING PROTEIN"/>
    <property type="match status" value="1"/>
</dbReference>
<dbReference type="AlphaFoldDB" id="A0A366HJE4"/>
<name>A0A366HJE4_9BURK</name>
<proteinExistence type="predicted"/>
<comment type="caution">
    <text evidence="2">The sequence shown here is derived from an EMBL/GenBank/DDBJ whole genome shotgun (WGS) entry which is preliminary data.</text>
</comment>
<protein>
    <submittedName>
        <fullName evidence="2">Cupin domain</fullName>
    </submittedName>
</protein>
<dbReference type="EMBL" id="QNRQ01000002">
    <property type="protein sequence ID" value="RBP41810.1"/>
    <property type="molecule type" value="Genomic_DNA"/>
</dbReference>
<gene>
    <name evidence="2" type="ORF">DFR37_102189</name>
</gene>
<sequence length="186" mass="19991">MTSTTAPKSIRRVVVGSKDGVPTVLSDASSVRTFEHLPTFSNTLIWTTPSVPKVGPHQLAADPVPSNTNFLPPPGGTSFMIVTFPPEAQMADPSFDGASFGAEVAAKVPGLAQTFEREDPTMHTTDTVDYGVVLEGEIWLDLGGEEVHLKQHDVVVQNGARHGWRNKSNNPVMMLFVLIGAQRQAS</sequence>
<evidence type="ECO:0000313" key="2">
    <source>
        <dbReference type="EMBL" id="RBP41810.1"/>
    </source>
</evidence>
<dbReference type="Proteomes" id="UP000253628">
    <property type="component" value="Unassembled WGS sequence"/>
</dbReference>
<evidence type="ECO:0000259" key="1">
    <source>
        <dbReference type="Pfam" id="PF07883"/>
    </source>
</evidence>
<dbReference type="SUPFAM" id="SSF51182">
    <property type="entry name" value="RmlC-like cupins"/>
    <property type="match status" value="1"/>
</dbReference>
<reference evidence="2 3" key="1">
    <citation type="submission" date="2018-06" db="EMBL/GenBank/DDBJ databases">
        <title>Genomic Encyclopedia of Type Strains, Phase IV (KMG-IV): sequencing the most valuable type-strain genomes for metagenomic binning, comparative biology and taxonomic classification.</title>
        <authorList>
            <person name="Goeker M."/>
        </authorList>
    </citation>
    <scope>NUCLEOTIDE SEQUENCE [LARGE SCALE GENOMIC DNA]</scope>
    <source>
        <strain evidence="2 3">DSM 25520</strain>
    </source>
</reference>
<dbReference type="RefSeq" id="WP_113932058.1">
    <property type="nucleotide sequence ID" value="NZ_JACCEU010000002.1"/>
</dbReference>
<dbReference type="InterPro" id="IPR013096">
    <property type="entry name" value="Cupin_2"/>
</dbReference>